<dbReference type="Gene3D" id="1.10.1670.10">
    <property type="entry name" value="Helix-hairpin-Helix base-excision DNA repair enzymes (C-terminal)"/>
    <property type="match status" value="1"/>
</dbReference>
<dbReference type="EMBL" id="FWWT01000008">
    <property type="protein sequence ID" value="SMB83185.1"/>
    <property type="molecule type" value="Genomic_DNA"/>
</dbReference>
<evidence type="ECO:0000313" key="14">
    <source>
        <dbReference type="EMBL" id="SMB83185.1"/>
    </source>
</evidence>
<keyword evidence="15" id="KW-1185">Reference proteome</keyword>
<evidence type="ECO:0000256" key="5">
    <source>
        <dbReference type="ARBA" id="ARBA00022801"/>
    </source>
</evidence>
<dbReference type="PROSITE" id="PS01155">
    <property type="entry name" value="ENDONUCLEASE_III_2"/>
    <property type="match status" value="1"/>
</dbReference>
<dbReference type="Gene3D" id="1.10.340.30">
    <property type="entry name" value="Hypothetical protein, domain 2"/>
    <property type="match status" value="1"/>
</dbReference>
<keyword evidence="10 12" id="KW-0456">Lyase</keyword>
<dbReference type="NCBIfam" id="TIGR01083">
    <property type="entry name" value="nth"/>
    <property type="match status" value="1"/>
</dbReference>
<accession>A0A1W1UPY5</accession>
<dbReference type="PIRSF" id="PIRSF001435">
    <property type="entry name" value="Nth"/>
    <property type="match status" value="1"/>
</dbReference>
<dbReference type="InterPro" id="IPR003651">
    <property type="entry name" value="Endonuclease3_FeS-loop_motif"/>
</dbReference>
<evidence type="ECO:0000256" key="2">
    <source>
        <dbReference type="ARBA" id="ARBA00022485"/>
    </source>
</evidence>
<dbReference type="HAMAP" id="MF_00942">
    <property type="entry name" value="Nth"/>
    <property type="match status" value="1"/>
</dbReference>
<keyword evidence="3 12" id="KW-0479">Metal-binding</keyword>
<evidence type="ECO:0000256" key="12">
    <source>
        <dbReference type="HAMAP-Rule" id="MF_00942"/>
    </source>
</evidence>
<evidence type="ECO:0000256" key="11">
    <source>
        <dbReference type="ARBA" id="ARBA00023295"/>
    </source>
</evidence>
<comment type="function">
    <text evidence="12">DNA repair enzyme that has both DNA N-glycosylase activity and AP-lyase activity. The DNA N-glycosylase activity releases various damaged pyrimidines from DNA by cleaving the N-glycosidic bond, leaving an AP (apurinic/apyrimidinic) site. The AP-lyase activity cleaves the phosphodiester bond 3' to the AP site by a beta-elimination, leaving a 3'-terminal unsaturated sugar and a product with a terminal 5'-phosphate.</text>
</comment>
<evidence type="ECO:0000256" key="1">
    <source>
        <dbReference type="ARBA" id="ARBA00008343"/>
    </source>
</evidence>
<evidence type="ECO:0000256" key="9">
    <source>
        <dbReference type="ARBA" id="ARBA00023204"/>
    </source>
</evidence>
<feature type="binding site" evidence="12">
    <location>
        <position position="193"/>
    </location>
    <ligand>
        <name>[4Fe-4S] cluster</name>
        <dbReference type="ChEBI" id="CHEBI:49883"/>
    </ligand>
</feature>
<evidence type="ECO:0000256" key="6">
    <source>
        <dbReference type="ARBA" id="ARBA00023004"/>
    </source>
</evidence>
<feature type="binding site" evidence="12">
    <location>
        <position position="199"/>
    </location>
    <ligand>
        <name>[4Fe-4S] cluster</name>
        <dbReference type="ChEBI" id="CHEBI:49883"/>
    </ligand>
</feature>
<dbReference type="EC" id="4.2.99.18" evidence="12"/>
<feature type="binding site" evidence="12">
    <location>
        <position position="183"/>
    </location>
    <ligand>
        <name>[4Fe-4S] cluster</name>
        <dbReference type="ChEBI" id="CHEBI:49883"/>
    </ligand>
</feature>
<keyword evidence="5 12" id="KW-0378">Hydrolase</keyword>
<dbReference type="InterPro" id="IPR011257">
    <property type="entry name" value="DNA_glycosylase"/>
</dbReference>
<keyword evidence="11 12" id="KW-0326">Glycosidase</keyword>
<keyword evidence="7 12" id="KW-0411">Iron-sulfur</keyword>
<keyword evidence="14" id="KW-0540">Nuclease</keyword>
<keyword evidence="14" id="KW-0255">Endonuclease</keyword>
<dbReference type="Pfam" id="PF00730">
    <property type="entry name" value="HhH-GPD"/>
    <property type="match status" value="1"/>
</dbReference>
<dbReference type="Pfam" id="PF10576">
    <property type="entry name" value="EndIII_4Fe-2S"/>
    <property type="match status" value="1"/>
</dbReference>
<dbReference type="GO" id="GO:0046872">
    <property type="term" value="F:metal ion binding"/>
    <property type="evidence" value="ECO:0007669"/>
    <property type="project" value="UniProtKB-KW"/>
</dbReference>
<feature type="binding site" evidence="12">
    <location>
        <position position="190"/>
    </location>
    <ligand>
        <name>[4Fe-4S] cluster</name>
        <dbReference type="ChEBI" id="CHEBI:49883"/>
    </ligand>
</feature>
<dbReference type="OrthoDB" id="9800977at2"/>
<keyword evidence="6 12" id="KW-0408">Iron</keyword>
<dbReference type="SMART" id="SM00478">
    <property type="entry name" value="ENDO3c"/>
    <property type="match status" value="1"/>
</dbReference>
<dbReference type="FunFam" id="1.10.1670.10:FF:000001">
    <property type="entry name" value="Endonuclease III"/>
    <property type="match status" value="1"/>
</dbReference>
<dbReference type="GO" id="GO:0051539">
    <property type="term" value="F:4 iron, 4 sulfur cluster binding"/>
    <property type="evidence" value="ECO:0007669"/>
    <property type="project" value="UniProtKB-UniRule"/>
</dbReference>
<reference evidence="14 15" key="1">
    <citation type="submission" date="2017-04" db="EMBL/GenBank/DDBJ databases">
        <authorList>
            <person name="Afonso C.L."/>
            <person name="Miller P.J."/>
            <person name="Scott M.A."/>
            <person name="Spackman E."/>
            <person name="Goraichik I."/>
            <person name="Dimitrov K.M."/>
            <person name="Suarez D.L."/>
            <person name="Swayne D.E."/>
        </authorList>
    </citation>
    <scope>NUCLEOTIDE SEQUENCE [LARGE SCALE GENOMIC DNA]</scope>
    <source>
        <strain evidence="14 15">DSM 11270</strain>
    </source>
</reference>
<evidence type="ECO:0000256" key="10">
    <source>
        <dbReference type="ARBA" id="ARBA00023239"/>
    </source>
</evidence>
<dbReference type="InterPro" id="IPR004036">
    <property type="entry name" value="Endonuclease-III-like_CS2"/>
</dbReference>
<dbReference type="PANTHER" id="PTHR10359:SF18">
    <property type="entry name" value="ENDONUCLEASE III"/>
    <property type="match status" value="1"/>
</dbReference>
<dbReference type="GO" id="GO:0003677">
    <property type="term" value="F:DNA binding"/>
    <property type="evidence" value="ECO:0007669"/>
    <property type="project" value="UniProtKB-UniRule"/>
</dbReference>
<comment type="catalytic activity">
    <reaction evidence="12">
        <text>2'-deoxyribonucleotide-(2'-deoxyribose 5'-phosphate)-2'-deoxyribonucleotide-DNA = a 3'-end 2'-deoxyribonucleotide-(2,3-dehydro-2,3-deoxyribose 5'-phosphate)-DNA + a 5'-end 5'-phospho-2'-deoxyribonucleoside-DNA + H(+)</text>
        <dbReference type="Rhea" id="RHEA:66592"/>
        <dbReference type="Rhea" id="RHEA-COMP:13180"/>
        <dbReference type="Rhea" id="RHEA-COMP:16897"/>
        <dbReference type="Rhea" id="RHEA-COMP:17067"/>
        <dbReference type="ChEBI" id="CHEBI:15378"/>
        <dbReference type="ChEBI" id="CHEBI:136412"/>
        <dbReference type="ChEBI" id="CHEBI:157695"/>
        <dbReference type="ChEBI" id="CHEBI:167181"/>
        <dbReference type="EC" id="4.2.99.18"/>
    </reaction>
</comment>
<dbReference type="InterPro" id="IPR023170">
    <property type="entry name" value="HhH_base_excis_C"/>
</dbReference>
<evidence type="ECO:0000313" key="15">
    <source>
        <dbReference type="Proteomes" id="UP000192731"/>
    </source>
</evidence>
<gene>
    <name evidence="12" type="primary">nth</name>
    <name evidence="14" type="ORF">SAMN00017405_1010</name>
</gene>
<evidence type="ECO:0000256" key="7">
    <source>
        <dbReference type="ARBA" id="ARBA00023014"/>
    </source>
</evidence>
<comment type="similarity">
    <text evidence="1 12">Belongs to the Nth/MutY family.</text>
</comment>
<dbReference type="RefSeq" id="WP_084052255.1">
    <property type="nucleotide sequence ID" value="NZ_FWWT01000008.1"/>
</dbReference>
<keyword evidence="4 12" id="KW-0227">DNA damage</keyword>
<evidence type="ECO:0000256" key="8">
    <source>
        <dbReference type="ARBA" id="ARBA00023125"/>
    </source>
</evidence>
<dbReference type="Pfam" id="PF00633">
    <property type="entry name" value="HHH"/>
    <property type="match status" value="1"/>
</dbReference>
<proteinExistence type="inferred from homology"/>
<dbReference type="GO" id="GO:0006285">
    <property type="term" value="P:base-excision repair, AP site formation"/>
    <property type="evidence" value="ECO:0007669"/>
    <property type="project" value="TreeGrafter"/>
</dbReference>
<evidence type="ECO:0000256" key="3">
    <source>
        <dbReference type="ARBA" id="ARBA00022723"/>
    </source>
</evidence>
<name>A0A1W1UPY5_DESTI</name>
<dbReference type="GO" id="GO:0019104">
    <property type="term" value="F:DNA N-glycosylase activity"/>
    <property type="evidence" value="ECO:0007669"/>
    <property type="project" value="UniProtKB-UniRule"/>
</dbReference>
<dbReference type="PANTHER" id="PTHR10359">
    <property type="entry name" value="A/G-SPECIFIC ADENINE GLYCOSYLASE/ENDONUCLEASE III"/>
    <property type="match status" value="1"/>
</dbReference>
<dbReference type="InterPro" id="IPR005759">
    <property type="entry name" value="Nth"/>
</dbReference>
<protein>
    <recommendedName>
        <fullName evidence="12">Endonuclease III</fullName>
        <ecNumber evidence="12">4.2.99.18</ecNumber>
    </recommendedName>
    <alternativeName>
        <fullName evidence="12">DNA-(apurinic or apyrimidinic site) lyase</fullName>
    </alternativeName>
</protein>
<dbReference type="FunFam" id="1.10.340.30:FF:000001">
    <property type="entry name" value="Endonuclease III"/>
    <property type="match status" value="1"/>
</dbReference>
<evidence type="ECO:0000259" key="13">
    <source>
        <dbReference type="SMART" id="SM00478"/>
    </source>
</evidence>
<keyword evidence="9 12" id="KW-0234">DNA repair</keyword>
<dbReference type="InterPro" id="IPR000445">
    <property type="entry name" value="HhH_motif"/>
</dbReference>
<feature type="domain" description="HhH-GPD" evidence="13">
    <location>
        <begin position="34"/>
        <end position="181"/>
    </location>
</feature>
<dbReference type="AlphaFoldDB" id="A0A1W1UPY5"/>
<dbReference type="SUPFAM" id="SSF48150">
    <property type="entry name" value="DNA-glycosylase"/>
    <property type="match status" value="1"/>
</dbReference>
<dbReference type="GO" id="GO:0140078">
    <property type="term" value="F:class I DNA-(apurinic or apyrimidinic site) endonuclease activity"/>
    <property type="evidence" value="ECO:0007669"/>
    <property type="project" value="UniProtKB-EC"/>
</dbReference>
<dbReference type="CDD" id="cd00056">
    <property type="entry name" value="ENDO3c"/>
    <property type="match status" value="1"/>
</dbReference>
<evidence type="ECO:0000256" key="4">
    <source>
        <dbReference type="ARBA" id="ARBA00022763"/>
    </source>
</evidence>
<keyword evidence="2 12" id="KW-0004">4Fe-4S</keyword>
<comment type="cofactor">
    <cofactor evidence="12">
        <name>[4Fe-4S] cluster</name>
        <dbReference type="ChEBI" id="CHEBI:49883"/>
    </cofactor>
    <text evidence="12">Binds 1 [4Fe-4S] cluster.</text>
</comment>
<keyword evidence="8 12" id="KW-0238">DNA-binding</keyword>
<dbReference type="STRING" id="656914.SAMN00017405_1010"/>
<dbReference type="Proteomes" id="UP000192731">
    <property type="component" value="Unassembled WGS sequence"/>
</dbReference>
<organism evidence="14 15">
    <name type="scientific">Desulfonispora thiosulfatigenes DSM 11270</name>
    <dbReference type="NCBI Taxonomy" id="656914"/>
    <lineage>
        <taxon>Bacteria</taxon>
        <taxon>Bacillati</taxon>
        <taxon>Bacillota</taxon>
        <taxon>Clostridia</taxon>
        <taxon>Eubacteriales</taxon>
        <taxon>Peptococcaceae</taxon>
        <taxon>Desulfonispora</taxon>
    </lineage>
</organism>
<sequence>MKKKIIERLKELYPDVKTALFYRNPFELLIATILSAQTNDNQVNKVTITLFDKYPSPALLGALKPEELAEYIKTIGLYKNKSKNIIATCNLLVEKHNGQVPQNREDLMNLPGVGRKTANVVLSCAFNIPSIAVDTHVFRVSNRLGLVAGKDTLETEKQLMDVIPKESWSDAHHWLIWHGRLVCKARNPMCEECQLRGLCNFEQKKG</sequence>
<dbReference type="SMART" id="SM00525">
    <property type="entry name" value="FES"/>
    <property type="match status" value="1"/>
</dbReference>
<dbReference type="InterPro" id="IPR003265">
    <property type="entry name" value="HhH-GPD_domain"/>
</dbReference>